<dbReference type="Gene3D" id="3.40.50.1000">
    <property type="entry name" value="HAD superfamily/HAD-like"/>
    <property type="match status" value="1"/>
</dbReference>
<dbReference type="SUPFAM" id="SSF56784">
    <property type="entry name" value="HAD-like"/>
    <property type="match status" value="1"/>
</dbReference>
<reference evidence="1" key="1">
    <citation type="submission" date="2013-11" db="EMBL/GenBank/DDBJ databases">
        <title>Genome sequence of the fusiform rust pathogen reveals effectors for host alternation and coevolution with pine.</title>
        <authorList>
            <consortium name="DOE Joint Genome Institute"/>
            <person name="Smith K."/>
            <person name="Pendleton A."/>
            <person name="Kubisiak T."/>
            <person name="Anderson C."/>
            <person name="Salamov A."/>
            <person name="Aerts A."/>
            <person name="Riley R."/>
            <person name="Clum A."/>
            <person name="Lindquist E."/>
            <person name="Ence D."/>
            <person name="Campbell M."/>
            <person name="Kronenberg Z."/>
            <person name="Feau N."/>
            <person name="Dhillon B."/>
            <person name="Hamelin R."/>
            <person name="Burleigh J."/>
            <person name="Smith J."/>
            <person name="Yandell M."/>
            <person name="Nelson C."/>
            <person name="Grigoriev I."/>
            <person name="Davis J."/>
        </authorList>
    </citation>
    <scope>NUCLEOTIDE SEQUENCE</scope>
    <source>
        <strain evidence="1">G11</strain>
    </source>
</reference>
<dbReference type="PANTHER" id="PTHR17901:SF14">
    <property type="entry name" value="MAGNESIUM-DEPENDENT PHOSPHATASE 1"/>
    <property type="match status" value="1"/>
</dbReference>
<evidence type="ECO:0008006" key="3">
    <source>
        <dbReference type="Google" id="ProtNLM"/>
    </source>
</evidence>
<dbReference type="NCBIfam" id="TIGR01681">
    <property type="entry name" value="HAD-SF-IIIC"/>
    <property type="match status" value="1"/>
</dbReference>
<keyword evidence="2" id="KW-1185">Reference proteome</keyword>
<evidence type="ECO:0000313" key="2">
    <source>
        <dbReference type="Proteomes" id="UP000886653"/>
    </source>
</evidence>
<organism evidence="1 2">
    <name type="scientific">Cronartium quercuum f. sp. fusiforme G11</name>
    <dbReference type="NCBI Taxonomy" id="708437"/>
    <lineage>
        <taxon>Eukaryota</taxon>
        <taxon>Fungi</taxon>
        <taxon>Dikarya</taxon>
        <taxon>Basidiomycota</taxon>
        <taxon>Pucciniomycotina</taxon>
        <taxon>Pucciniomycetes</taxon>
        <taxon>Pucciniales</taxon>
        <taxon>Coleosporiaceae</taxon>
        <taxon>Cronartium</taxon>
    </lineage>
</organism>
<gene>
    <name evidence="1" type="ORF">CROQUDRAFT_651837</name>
</gene>
<proteinExistence type="predicted"/>
<dbReference type="InterPro" id="IPR010036">
    <property type="entry name" value="MDP_1_eu_arc"/>
</dbReference>
<sequence length="186" mass="21103">MDLSHPLPKLVAVDLDYTLWPCWVDTHISPPLKPTAKSNELVDRSGRKLYFFPDVPKILATLRSAGVKLAACSRTDRPDIARDALMGLQIPLRTNSTPADQQSIRAIDIFDNLQIYPGSKLAHFRALHSKLGIDFEDMLFFDDEARNEEVQKLGVCFMLVDDSVGLNWASFRTGIEYWKERRAKKA</sequence>
<dbReference type="SFLD" id="SFLDG01129">
    <property type="entry name" value="C1.5:_HAD__Beta-PGM__Phosphata"/>
    <property type="match status" value="1"/>
</dbReference>
<evidence type="ECO:0000313" key="1">
    <source>
        <dbReference type="EMBL" id="KAG0150966.1"/>
    </source>
</evidence>
<dbReference type="InterPro" id="IPR036412">
    <property type="entry name" value="HAD-like_sf"/>
</dbReference>
<protein>
    <recommendedName>
        <fullName evidence="3">Magnesium-dependent phosphatase-1</fullName>
    </recommendedName>
</protein>
<dbReference type="InterPro" id="IPR010033">
    <property type="entry name" value="HAD_SF_ppase_IIIC"/>
</dbReference>
<dbReference type="GO" id="GO:0003993">
    <property type="term" value="F:acid phosphatase activity"/>
    <property type="evidence" value="ECO:0007669"/>
    <property type="project" value="TreeGrafter"/>
</dbReference>
<dbReference type="SFLD" id="SFLDS00003">
    <property type="entry name" value="Haloacid_Dehalogenase"/>
    <property type="match status" value="1"/>
</dbReference>
<dbReference type="Proteomes" id="UP000886653">
    <property type="component" value="Unassembled WGS sequence"/>
</dbReference>
<dbReference type="AlphaFoldDB" id="A0A9P6TFR9"/>
<dbReference type="NCBIfam" id="TIGR01685">
    <property type="entry name" value="MDP-1"/>
    <property type="match status" value="1"/>
</dbReference>
<dbReference type="InterPro" id="IPR023214">
    <property type="entry name" value="HAD_sf"/>
</dbReference>
<dbReference type="SFLD" id="SFLDG01131">
    <property type="entry name" value="C1.5.2:_MDP_Like"/>
    <property type="match status" value="1"/>
</dbReference>
<comment type="caution">
    <text evidence="1">The sequence shown here is derived from an EMBL/GenBank/DDBJ whole genome shotgun (WGS) entry which is preliminary data.</text>
</comment>
<dbReference type="Pfam" id="PF12689">
    <property type="entry name" value="Acid_PPase"/>
    <property type="match status" value="1"/>
</dbReference>
<name>A0A9P6TFR9_9BASI</name>
<dbReference type="PANTHER" id="PTHR17901">
    <property type="entry name" value="MAGNESIUM-DEPENDENT PHOSPHATASE 1 MDP1"/>
    <property type="match status" value="1"/>
</dbReference>
<dbReference type="EMBL" id="MU167216">
    <property type="protein sequence ID" value="KAG0150966.1"/>
    <property type="molecule type" value="Genomic_DNA"/>
</dbReference>
<accession>A0A9P6TFR9</accession>
<dbReference type="OrthoDB" id="2865258at2759"/>